<reference evidence="8" key="1">
    <citation type="journal article" date="2023" name="Mol. Phylogenet. Evol.">
        <title>Genome-scale phylogeny and comparative genomics of the fungal order Sordariales.</title>
        <authorList>
            <person name="Hensen N."/>
            <person name="Bonometti L."/>
            <person name="Westerberg I."/>
            <person name="Brannstrom I.O."/>
            <person name="Guillou S."/>
            <person name="Cros-Aarteil S."/>
            <person name="Calhoun S."/>
            <person name="Haridas S."/>
            <person name="Kuo A."/>
            <person name="Mondo S."/>
            <person name="Pangilinan J."/>
            <person name="Riley R."/>
            <person name="LaButti K."/>
            <person name="Andreopoulos B."/>
            <person name="Lipzen A."/>
            <person name="Chen C."/>
            <person name="Yan M."/>
            <person name="Daum C."/>
            <person name="Ng V."/>
            <person name="Clum A."/>
            <person name="Steindorff A."/>
            <person name="Ohm R.A."/>
            <person name="Martin F."/>
            <person name="Silar P."/>
            <person name="Natvig D.O."/>
            <person name="Lalanne C."/>
            <person name="Gautier V."/>
            <person name="Ament-Velasquez S.L."/>
            <person name="Kruys A."/>
            <person name="Hutchinson M.I."/>
            <person name="Powell A.J."/>
            <person name="Barry K."/>
            <person name="Miller A.N."/>
            <person name="Grigoriev I.V."/>
            <person name="Debuchy R."/>
            <person name="Gladieux P."/>
            <person name="Hiltunen Thoren M."/>
            <person name="Johannesson H."/>
        </authorList>
    </citation>
    <scope>NUCLEOTIDE SEQUENCE</scope>
    <source>
        <strain evidence="8">CBS 315.58</strain>
    </source>
</reference>
<comment type="similarity">
    <text evidence="6">Belongs to the BRMS1 family.</text>
</comment>
<keyword evidence="3" id="KW-0805">Transcription regulation</keyword>
<gene>
    <name evidence="8" type="ORF">QBC40DRAFT_271223</name>
</gene>
<keyword evidence="4" id="KW-0804">Transcription</keyword>
<comment type="subcellular location">
    <subcellularLocation>
        <location evidence="1">Nucleus</location>
    </subcellularLocation>
</comment>
<feature type="compositionally biased region" description="Acidic residues" evidence="7">
    <location>
        <begin position="277"/>
        <end position="287"/>
    </location>
</feature>
<dbReference type="EMBL" id="MU863877">
    <property type="protein sequence ID" value="KAK4205180.1"/>
    <property type="molecule type" value="Genomic_DNA"/>
</dbReference>
<feature type="compositionally biased region" description="Basic and acidic residues" evidence="7">
    <location>
        <begin position="123"/>
        <end position="136"/>
    </location>
</feature>
<evidence type="ECO:0000313" key="9">
    <source>
        <dbReference type="Proteomes" id="UP001303160"/>
    </source>
</evidence>
<feature type="compositionally biased region" description="Basic residues" evidence="7">
    <location>
        <begin position="308"/>
        <end position="322"/>
    </location>
</feature>
<dbReference type="GO" id="GO:0010468">
    <property type="term" value="P:regulation of gene expression"/>
    <property type="evidence" value="ECO:0007669"/>
    <property type="project" value="UniProtKB-ARBA"/>
</dbReference>
<feature type="compositionally biased region" description="Acidic residues" evidence="7">
    <location>
        <begin position="333"/>
        <end position="342"/>
    </location>
</feature>
<feature type="compositionally biased region" description="Low complexity" evidence="7">
    <location>
        <begin position="19"/>
        <end position="32"/>
    </location>
</feature>
<evidence type="ECO:0000256" key="7">
    <source>
        <dbReference type="SAM" id="MobiDB-lite"/>
    </source>
</evidence>
<feature type="compositionally biased region" description="Basic and acidic residues" evidence="7">
    <location>
        <begin position="365"/>
        <end position="376"/>
    </location>
</feature>
<evidence type="ECO:0000256" key="4">
    <source>
        <dbReference type="ARBA" id="ARBA00023163"/>
    </source>
</evidence>
<feature type="compositionally biased region" description="Polar residues" evidence="7">
    <location>
        <begin position="645"/>
        <end position="660"/>
    </location>
</feature>
<evidence type="ECO:0000256" key="3">
    <source>
        <dbReference type="ARBA" id="ARBA00023015"/>
    </source>
</evidence>
<dbReference type="InterPro" id="IPR013907">
    <property type="entry name" value="Sds3"/>
</dbReference>
<feature type="region of interest" description="Disordered" evidence="7">
    <location>
        <begin position="625"/>
        <end position="698"/>
    </location>
</feature>
<keyword evidence="9" id="KW-1185">Reference proteome</keyword>
<dbReference type="Proteomes" id="UP001303160">
    <property type="component" value="Unassembled WGS sequence"/>
</dbReference>
<dbReference type="AlphaFoldDB" id="A0AAN7B1R5"/>
<feature type="region of interest" description="Disordered" evidence="7">
    <location>
        <begin position="1"/>
        <end position="376"/>
    </location>
</feature>
<dbReference type="Pfam" id="PF08598">
    <property type="entry name" value="Sds3"/>
    <property type="match status" value="1"/>
</dbReference>
<keyword evidence="2" id="KW-0678">Repressor</keyword>
<evidence type="ECO:0000256" key="2">
    <source>
        <dbReference type="ARBA" id="ARBA00022491"/>
    </source>
</evidence>
<feature type="compositionally biased region" description="Low complexity" evidence="7">
    <location>
        <begin position="293"/>
        <end position="307"/>
    </location>
</feature>
<protein>
    <submittedName>
        <fullName evidence="8">Sds3-like-domain-containing protein</fullName>
    </submittedName>
</protein>
<reference evidence="8" key="2">
    <citation type="submission" date="2023-05" db="EMBL/GenBank/DDBJ databases">
        <authorList>
            <consortium name="Lawrence Berkeley National Laboratory"/>
            <person name="Steindorff A."/>
            <person name="Hensen N."/>
            <person name="Bonometti L."/>
            <person name="Westerberg I."/>
            <person name="Brannstrom I.O."/>
            <person name="Guillou S."/>
            <person name="Cros-Aarteil S."/>
            <person name="Calhoun S."/>
            <person name="Haridas S."/>
            <person name="Kuo A."/>
            <person name="Mondo S."/>
            <person name="Pangilinan J."/>
            <person name="Riley R."/>
            <person name="Labutti K."/>
            <person name="Andreopoulos B."/>
            <person name="Lipzen A."/>
            <person name="Chen C."/>
            <person name="Yanf M."/>
            <person name="Daum C."/>
            <person name="Ng V."/>
            <person name="Clum A."/>
            <person name="Ohm R."/>
            <person name="Martin F."/>
            <person name="Silar P."/>
            <person name="Natvig D."/>
            <person name="Lalanne C."/>
            <person name="Gautier V."/>
            <person name="Ament-Velasquez S.L."/>
            <person name="Kruys A."/>
            <person name="Hutchinson M.I."/>
            <person name="Powell A.J."/>
            <person name="Barry K."/>
            <person name="Miller A.N."/>
            <person name="Grigoriev I.V."/>
            <person name="Debuchy R."/>
            <person name="Gladieux P."/>
            <person name="Thoren M.H."/>
            <person name="Johannesson H."/>
        </authorList>
    </citation>
    <scope>NUCLEOTIDE SEQUENCE</scope>
    <source>
        <strain evidence="8">CBS 315.58</strain>
    </source>
</reference>
<sequence length="698" mass="76950">MATGDTVLPLAVSSPPPHLLDNSPSNLSSPLSEVEDKYGDHDEPDLEMKDDESNTHSTPKRNGAHGVPESDLVSEPDADEDSKLSEADVNDSEAETERLFDTPPKGGATRDIVNTADGAGIRRFTDRRERVFERSPSKLQQQLQADINVEDTPNGENSSEDEEAADDGDVSMASSDREDKPTKRPSRRLPPRSPAQAKKNQIISSTEQPTSQANSDDSSESKKRKRSSVAEPPEAELPPKKRAASIDPADREFSADDIPMMDDDVLSTAPQSGEHTAEEDNIEEPVVAEEIKSTPVESVEEVVTTSSRGKKGKRIPVKRRKSKSPEAGTPLEAPDEPPEDADAPSGVPTPQAEDRTADEVDEEAEAAHRNEEELERKKAAWEELAAIEKQFSNFRERLYQERLDQLNREEEMLMSDTPTHHELLAMLQCLEERRAETIRKSQLELQFKMSVLNHRAVAERAQIMSQFYQSVRAEREKTIEGLGQDWYDIQQERRRLTSVIPEYGLGFPATKTQAVRQAVSYTREVSILSGFAKHVGFPAAPAISGVTEEQLEDDLEAIASAREPVPRSVATHPPPTFHQDLTAGFGPSLGLAGEQFIEQTPWLNPRHPAHRQQQAQRREQNLQPVFAPGSAPTPAQAPGPRRHSQQPGPLFSSSTSTMPNGDSLIQPHKSHSPSTAEAIKRAKLGPGPFRRDPGIQAS</sequence>
<keyword evidence="5" id="KW-0539">Nucleus</keyword>
<dbReference type="PANTHER" id="PTHR21964">
    <property type="entry name" value="BREAST CANCER METASTASIS-SUPPRESSOR 1"/>
    <property type="match status" value="1"/>
</dbReference>
<accession>A0AAN7B1R5</accession>
<dbReference type="GO" id="GO:0005654">
    <property type="term" value="C:nucleoplasm"/>
    <property type="evidence" value="ECO:0007669"/>
    <property type="project" value="UniProtKB-ARBA"/>
</dbReference>
<dbReference type="FunFam" id="1.20.5.1500:FF:000002">
    <property type="entry name" value="breast cancer metastasis-suppressor 1-like protein-A"/>
    <property type="match status" value="1"/>
</dbReference>
<organism evidence="8 9">
    <name type="scientific">Triangularia verruculosa</name>
    <dbReference type="NCBI Taxonomy" id="2587418"/>
    <lineage>
        <taxon>Eukaryota</taxon>
        <taxon>Fungi</taxon>
        <taxon>Dikarya</taxon>
        <taxon>Ascomycota</taxon>
        <taxon>Pezizomycotina</taxon>
        <taxon>Sordariomycetes</taxon>
        <taxon>Sordariomycetidae</taxon>
        <taxon>Sordariales</taxon>
        <taxon>Podosporaceae</taxon>
        <taxon>Triangularia</taxon>
    </lineage>
</organism>
<evidence type="ECO:0000256" key="6">
    <source>
        <dbReference type="ARBA" id="ARBA00038256"/>
    </source>
</evidence>
<proteinExistence type="inferred from homology"/>
<evidence type="ECO:0000256" key="5">
    <source>
        <dbReference type="ARBA" id="ARBA00023242"/>
    </source>
</evidence>
<evidence type="ECO:0000256" key="1">
    <source>
        <dbReference type="ARBA" id="ARBA00004123"/>
    </source>
</evidence>
<dbReference type="Gene3D" id="1.20.5.1500">
    <property type="match status" value="1"/>
</dbReference>
<feature type="compositionally biased region" description="Basic and acidic residues" evidence="7">
    <location>
        <begin position="689"/>
        <end position="698"/>
    </location>
</feature>
<name>A0AAN7B1R5_9PEZI</name>
<dbReference type="SMART" id="SM01401">
    <property type="entry name" value="Sds3"/>
    <property type="match status" value="1"/>
</dbReference>
<comment type="caution">
    <text evidence="8">The sequence shown here is derived from an EMBL/GenBank/DDBJ whole genome shotgun (WGS) entry which is preliminary data.</text>
</comment>
<evidence type="ECO:0000313" key="8">
    <source>
        <dbReference type="EMBL" id="KAK4205180.1"/>
    </source>
</evidence>
<feature type="compositionally biased region" description="Polar residues" evidence="7">
    <location>
        <begin position="198"/>
        <end position="214"/>
    </location>
</feature>
<feature type="compositionally biased region" description="Acidic residues" evidence="7">
    <location>
        <begin position="158"/>
        <end position="169"/>
    </location>
</feature>